<dbReference type="Proteomes" id="UP000284283">
    <property type="component" value="Unassembled WGS sequence"/>
</dbReference>
<comment type="caution">
    <text evidence="2">The sequence shown here is derived from an EMBL/GenBank/DDBJ whole genome shotgun (WGS) entry which is preliminary data.</text>
</comment>
<organism evidence="2 3">
    <name type="scientific">Xanthomonas vasicola pv. vasculorum</name>
    <dbReference type="NCBI Taxonomy" id="325776"/>
    <lineage>
        <taxon>Bacteria</taxon>
        <taxon>Pseudomonadati</taxon>
        <taxon>Pseudomonadota</taxon>
        <taxon>Gammaproteobacteria</taxon>
        <taxon>Lysobacterales</taxon>
        <taxon>Lysobacteraceae</taxon>
        <taxon>Xanthomonas</taxon>
    </lineage>
</organism>
<accession>A0AAE8F448</accession>
<name>A0AAE8F448_XANVA</name>
<reference evidence="2 3" key="1">
    <citation type="submission" date="2018-03" db="EMBL/GenBank/DDBJ databases">
        <authorList>
            <person name="Wu G."/>
        </authorList>
    </citation>
    <scope>NUCLEOTIDE SEQUENCE [LARGE SCALE GENOMIC DNA]</scope>
    <source>
        <strain evidence="2 3">SAM-118</strain>
    </source>
</reference>
<evidence type="ECO:0000313" key="2">
    <source>
        <dbReference type="EMBL" id="RNK97619.1"/>
    </source>
</evidence>
<protein>
    <submittedName>
        <fullName evidence="2">DUF4424 domain-containing protein</fullName>
    </submittedName>
</protein>
<sequence length="103" mass="11004">MPARWVDGDGQPRFALNEYFVWQQPFPAKGSVQIRHTYTPSLSTGVPQPAAICWSPTQKTPASNRPAKPACSAAKASTVWGGPTCVMCSPPARTGTARSRTSS</sequence>
<dbReference type="Pfam" id="PF14415">
    <property type="entry name" value="DUF4424"/>
    <property type="match status" value="1"/>
</dbReference>
<dbReference type="InterPro" id="IPR025538">
    <property type="entry name" value="DUF4424"/>
</dbReference>
<gene>
    <name evidence="2" type="ORF">C9386_20915</name>
</gene>
<dbReference type="AlphaFoldDB" id="A0AAE8F448"/>
<proteinExistence type="predicted"/>
<evidence type="ECO:0000259" key="1">
    <source>
        <dbReference type="Pfam" id="PF14415"/>
    </source>
</evidence>
<dbReference type="EMBL" id="PYTT01000160">
    <property type="protein sequence ID" value="RNK97619.1"/>
    <property type="molecule type" value="Genomic_DNA"/>
</dbReference>
<feature type="domain" description="DUF4424" evidence="1">
    <location>
        <begin position="7"/>
        <end position="71"/>
    </location>
</feature>
<evidence type="ECO:0000313" key="3">
    <source>
        <dbReference type="Proteomes" id="UP000284283"/>
    </source>
</evidence>